<accession>A0ABT4TUR2</accession>
<keyword evidence="5 8" id="KW-0274">FAD</keyword>
<dbReference type="InterPro" id="IPR003171">
    <property type="entry name" value="Mehydrof_redctse-like"/>
</dbReference>
<evidence type="ECO:0000256" key="6">
    <source>
        <dbReference type="ARBA" id="ARBA00023002"/>
    </source>
</evidence>
<keyword evidence="10" id="KW-1185">Reference proteome</keyword>
<evidence type="ECO:0000256" key="1">
    <source>
        <dbReference type="ARBA" id="ARBA00001974"/>
    </source>
</evidence>
<comment type="similarity">
    <text evidence="3 8">Belongs to the methylenetetrahydrofolate reductase family.</text>
</comment>
<comment type="caution">
    <text evidence="9">The sequence shown here is derived from an EMBL/GenBank/DDBJ whole genome shotgun (WGS) entry which is preliminary data.</text>
</comment>
<evidence type="ECO:0000313" key="9">
    <source>
        <dbReference type="EMBL" id="MDA2808451.1"/>
    </source>
</evidence>
<dbReference type="RefSeq" id="WP_270681045.1">
    <property type="nucleotide sequence ID" value="NZ_JAQFWP010000085.1"/>
</dbReference>
<evidence type="ECO:0000256" key="4">
    <source>
        <dbReference type="ARBA" id="ARBA00022630"/>
    </source>
</evidence>
<evidence type="ECO:0000256" key="2">
    <source>
        <dbReference type="ARBA" id="ARBA00004777"/>
    </source>
</evidence>
<comment type="cofactor">
    <cofactor evidence="1 8">
        <name>FAD</name>
        <dbReference type="ChEBI" id="CHEBI:57692"/>
    </cofactor>
</comment>
<dbReference type="PANTHER" id="PTHR45754:SF3">
    <property type="entry name" value="METHYLENETETRAHYDROFOLATE REDUCTASE (NADPH)"/>
    <property type="match status" value="1"/>
</dbReference>
<protein>
    <recommendedName>
        <fullName evidence="8">Methylenetetrahydrofolate reductase</fullName>
    </recommendedName>
</protein>
<dbReference type="EMBL" id="JAQFWP010000085">
    <property type="protein sequence ID" value="MDA2808451.1"/>
    <property type="molecule type" value="Genomic_DNA"/>
</dbReference>
<evidence type="ECO:0000256" key="5">
    <source>
        <dbReference type="ARBA" id="ARBA00022827"/>
    </source>
</evidence>
<comment type="pathway">
    <text evidence="2 8">One-carbon metabolism; tetrahydrofolate interconversion.</text>
</comment>
<name>A0ABT4TUR2_9ACTN</name>
<evidence type="ECO:0000256" key="3">
    <source>
        <dbReference type="ARBA" id="ARBA00006743"/>
    </source>
</evidence>
<keyword evidence="4 8" id="KW-0285">Flavoprotein</keyword>
<keyword evidence="6 8" id="KW-0560">Oxidoreductase</keyword>
<sequence>MNLAELLTAPEPHRPAVTAEFPAVDGGGLEAVAAHAARLAPYVDALNATDNPAAHAHASNVAVAIALRRLGLEPVLQVACRDKNRLAAQADIAGAALHGVTTVCCMTGDDVTAGDEPESRRVFDLDGPQLVRTAAVMAGGAYLSGRPLTPAPPLFIGAVENPGAPPFHERATRALKKVEAGARFLQLQICYRPERLSAFCERAEAEGVTPAAALLPTVALVKGARALRYMDTKVPGISIPQDVIERVEKAPDEREASYEVSLELARDALAQPGVRGIHITDFRHDETLGRLCSDLGLPTMRSAPGEDAVAV</sequence>
<dbReference type="Proteomes" id="UP001165685">
    <property type="component" value="Unassembled WGS sequence"/>
</dbReference>
<gene>
    <name evidence="9" type="ORF">O4U47_28345</name>
</gene>
<reference evidence="9" key="1">
    <citation type="submission" date="2023-01" db="EMBL/GenBank/DDBJ databases">
        <title>Draft genome sequence of Nocardiopsis sp. LSu2-4 isolated from halophytes.</title>
        <authorList>
            <person name="Duangmal K."/>
            <person name="Chantavorakit T."/>
        </authorList>
    </citation>
    <scope>NUCLEOTIDE SEQUENCE</scope>
    <source>
        <strain evidence="9">LSu2-4</strain>
    </source>
</reference>
<evidence type="ECO:0000313" key="10">
    <source>
        <dbReference type="Proteomes" id="UP001165685"/>
    </source>
</evidence>
<evidence type="ECO:0000256" key="7">
    <source>
        <dbReference type="ARBA" id="ARBA00048628"/>
    </source>
</evidence>
<dbReference type="GO" id="GO:0004489">
    <property type="term" value="F:methylenetetrahydrofolate reductase [NAD(P)H] activity"/>
    <property type="evidence" value="ECO:0007669"/>
    <property type="project" value="UniProtKB-EC"/>
</dbReference>
<dbReference type="Gene3D" id="3.20.20.220">
    <property type="match status" value="1"/>
</dbReference>
<dbReference type="SUPFAM" id="SSF51730">
    <property type="entry name" value="FAD-linked oxidoreductase"/>
    <property type="match status" value="1"/>
</dbReference>
<evidence type="ECO:0000256" key="8">
    <source>
        <dbReference type="RuleBase" id="RU003862"/>
    </source>
</evidence>
<comment type="catalytic activity">
    <reaction evidence="7">
        <text>(6S)-5-methyl-5,6,7,8-tetrahydrofolate + NAD(+) = (6R)-5,10-methylene-5,6,7,8-tetrahydrofolate + NADH + H(+)</text>
        <dbReference type="Rhea" id="RHEA:19821"/>
        <dbReference type="ChEBI" id="CHEBI:15378"/>
        <dbReference type="ChEBI" id="CHEBI:15636"/>
        <dbReference type="ChEBI" id="CHEBI:18608"/>
        <dbReference type="ChEBI" id="CHEBI:57540"/>
        <dbReference type="ChEBI" id="CHEBI:57945"/>
        <dbReference type="EC" id="1.5.1.54"/>
    </reaction>
    <physiologicalReaction direction="right-to-left" evidence="7">
        <dbReference type="Rhea" id="RHEA:19823"/>
    </physiologicalReaction>
</comment>
<proteinExistence type="inferred from homology"/>
<dbReference type="PANTHER" id="PTHR45754">
    <property type="entry name" value="METHYLENETETRAHYDROFOLATE REDUCTASE"/>
    <property type="match status" value="1"/>
</dbReference>
<dbReference type="InterPro" id="IPR029041">
    <property type="entry name" value="FAD-linked_oxidoreductase-like"/>
</dbReference>
<dbReference type="Pfam" id="PF02219">
    <property type="entry name" value="MTHFR"/>
    <property type="match status" value="1"/>
</dbReference>
<organism evidence="9 10">
    <name type="scientific">Nocardiopsis suaedae</name>
    <dbReference type="NCBI Taxonomy" id="3018444"/>
    <lineage>
        <taxon>Bacteria</taxon>
        <taxon>Bacillati</taxon>
        <taxon>Actinomycetota</taxon>
        <taxon>Actinomycetes</taxon>
        <taxon>Streptosporangiales</taxon>
        <taxon>Nocardiopsidaceae</taxon>
        <taxon>Nocardiopsis</taxon>
    </lineage>
</organism>